<gene>
    <name evidence="1" type="ORF">ACFP0N_18055</name>
</gene>
<keyword evidence="2" id="KW-1185">Reference proteome</keyword>
<dbReference type="Proteomes" id="UP001596067">
    <property type="component" value="Unassembled WGS sequence"/>
</dbReference>
<accession>A0ABW1EYX3</accession>
<dbReference type="EMBL" id="JBHSOD010000021">
    <property type="protein sequence ID" value="MFC5886874.1"/>
    <property type="molecule type" value="Genomic_DNA"/>
</dbReference>
<evidence type="ECO:0000313" key="1">
    <source>
        <dbReference type="EMBL" id="MFC5886874.1"/>
    </source>
</evidence>
<protein>
    <submittedName>
        <fullName evidence="1">Uncharacterized protein</fullName>
    </submittedName>
</protein>
<dbReference type="RefSeq" id="WP_313767414.1">
    <property type="nucleotide sequence ID" value="NZ_BAAAVH010000027.1"/>
</dbReference>
<name>A0ABW1EYX3_9ACTN</name>
<sequence length="124" mass="13097">MRVELTRDSVAMGDDVWAPHAEAREVPDDASVKDVLDAVRGGGYLASIAGGRATWIAETADGTALAVVAQQWPTARLLAAGEGPIAGLADGEGVVRLHFVYRVQTDPEAEHRRLAADPGGRRAR</sequence>
<organism evidence="1 2">
    <name type="scientific">Kitasatospora aburaviensis</name>
    <dbReference type="NCBI Taxonomy" id="67265"/>
    <lineage>
        <taxon>Bacteria</taxon>
        <taxon>Bacillati</taxon>
        <taxon>Actinomycetota</taxon>
        <taxon>Actinomycetes</taxon>
        <taxon>Kitasatosporales</taxon>
        <taxon>Streptomycetaceae</taxon>
        <taxon>Kitasatospora</taxon>
    </lineage>
</organism>
<proteinExistence type="predicted"/>
<reference evidence="2" key="1">
    <citation type="journal article" date="2019" name="Int. J. Syst. Evol. Microbiol.">
        <title>The Global Catalogue of Microorganisms (GCM) 10K type strain sequencing project: providing services to taxonomists for standard genome sequencing and annotation.</title>
        <authorList>
            <consortium name="The Broad Institute Genomics Platform"/>
            <consortium name="The Broad Institute Genome Sequencing Center for Infectious Disease"/>
            <person name="Wu L."/>
            <person name="Ma J."/>
        </authorList>
    </citation>
    <scope>NUCLEOTIDE SEQUENCE [LARGE SCALE GENOMIC DNA]</scope>
    <source>
        <strain evidence="2">CGMCC 4.1469</strain>
    </source>
</reference>
<comment type="caution">
    <text evidence="1">The sequence shown here is derived from an EMBL/GenBank/DDBJ whole genome shotgun (WGS) entry which is preliminary data.</text>
</comment>
<evidence type="ECO:0000313" key="2">
    <source>
        <dbReference type="Proteomes" id="UP001596067"/>
    </source>
</evidence>